<evidence type="ECO:0000256" key="1">
    <source>
        <dbReference type="ARBA" id="ARBA00022737"/>
    </source>
</evidence>
<proteinExistence type="predicted"/>
<dbReference type="EMBL" id="JAFEKC020000013">
    <property type="protein sequence ID" value="KAK0511488.1"/>
    <property type="molecule type" value="Genomic_DNA"/>
</dbReference>
<keyword evidence="5" id="KW-1185">Reference proteome</keyword>
<dbReference type="SMART" id="SM00248">
    <property type="entry name" value="ANK"/>
    <property type="match status" value="3"/>
</dbReference>
<protein>
    <recommendedName>
        <fullName evidence="6">Fungal N-terminal domain-containing protein</fullName>
    </recommendedName>
</protein>
<dbReference type="Gene3D" id="1.25.40.20">
    <property type="entry name" value="Ankyrin repeat-containing domain"/>
    <property type="match status" value="2"/>
</dbReference>
<sequence length="821" mass="91247">MADPLSLTASIIAVVGAADEVTKGLRRLKAAKGAPKGLQDLLEDVEQLEMVLNCVKSTVLGSGSPPIELATLTGEAGSKLLELRSLIEYTLTKAGASDKVDRWQWLRKVNEVERLRNQLGTIRLNLLALTCSANFGVLQRVSIVTQDLSSEQQQLNAQITSVLPRQEALLSHLCQRIEESQATQVAMMRLLGDFRQTDVNVALDNSVARPESLESAAITPIVARPRLRSRSEFHIQNLQIQAACPTACTCDCHETWTIYTPRNLRKLFGNSKIEGAEFPFFRGACSLRSCKGKRGTFINISFFLPTMMAARMISLWFTSSPLYGPELLLRAPRVSDTRTYVAICSGDLDTVKEYVFAGDLKPWDVDHIGQSLIRVALNFGNFTTALFLAQVASDNYDCLREDYRLMWYGVFDVLLGRFCPMYHDASIKATAMSQLILALKNGKEETCSPLVLDIVPRVDWDEFFDRNGFSKLHKIVYGMTGQSLDAEIEARPEDLDRQDSIGLTALWYACWLGNSDHIRILTHHGADVNNGSISPICAAVWRGSYNSVEQLLNAGASITDRSIDILYQTLMFRRSRAGENVEKLLAIDKALFGGFLDINCRTSIYGRPTPLIALIWGKTSHSLPRMRQLLELGSDTELCDRFGVTPLHHAIYIGNAQGCKILGRAGANANVQDNRCGTILHTAIRFAKHPDIIQAVSEFDLSGVELGAKDVSGCTAFEIFEIRAGACRNNKNVRSPSPSWYFGIDFELGHTLISSVTDLETELDILWSFQALLQQVQEAQGIPIEDRYPFYLTFESTICIPIKDRSPETLMPFVPGAWPEE</sequence>
<keyword evidence="1" id="KW-0677">Repeat</keyword>
<dbReference type="PANTHER" id="PTHR24198">
    <property type="entry name" value="ANKYRIN REPEAT AND PROTEIN KINASE DOMAIN-CONTAINING PROTEIN"/>
    <property type="match status" value="1"/>
</dbReference>
<dbReference type="PANTHER" id="PTHR24198:SF165">
    <property type="entry name" value="ANKYRIN REPEAT-CONTAINING PROTEIN-RELATED"/>
    <property type="match status" value="1"/>
</dbReference>
<comment type="caution">
    <text evidence="4">The sequence shown here is derived from an EMBL/GenBank/DDBJ whole genome shotgun (WGS) entry which is preliminary data.</text>
</comment>
<feature type="repeat" description="ANK" evidence="3">
    <location>
        <begin position="642"/>
        <end position="674"/>
    </location>
</feature>
<evidence type="ECO:0000256" key="3">
    <source>
        <dbReference type="PROSITE-ProRule" id="PRU00023"/>
    </source>
</evidence>
<dbReference type="InterPro" id="IPR002110">
    <property type="entry name" value="Ankyrin_rpt"/>
</dbReference>
<evidence type="ECO:0008006" key="6">
    <source>
        <dbReference type="Google" id="ProtNLM"/>
    </source>
</evidence>
<name>A0AA39QYH1_9LECA</name>
<dbReference type="AlphaFoldDB" id="A0AA39QYH1"/>
<gene>
    <name evidence="4" type="ORF">JMJ35_006061</name>
</gene>
<evidence type="ECO:0000313" key="5">
    <source>
        <dbReference type="Proteomes" id="UP001166286"/>
    </source>
</evidence>
<feature type="repeat" description="ANK" evidence="3">
    <location>
        <begin position="501"/>
        <end position="533"/>
    </location>
</feature>
<dbReference type="Pfam" id="PF12796">
    <property type="entry name" value="Ank_2"/>
    <property type="match status" value="2"/>
</dbReference>
<dbReference type="InterPro" id="IPR036770">
    <property type="entry name" value="Ankyrin_rpt-contain_sf"/>
</dbReference>
<evidence type="ECO:0000313" key="4">
    <source>
        <dbReference type="EMBL" id="KAK0511488.1"/>
    </source>
</evidence>
<dbReference type="Proteomes" id="UP001166286">
    <property type="component" value="Unassembled WGS sequence"/>
</dbReference>
<reference evidence="4" key="1">
    <citation type="submission" date="2023-03" db="EMBL/GenBank/DDBJ databases">
        <title>Complete genome of Cladonia borealis.</title>
        <authorList>
            <person name="Park H."/>
        </authorList>
    </citation>
    <scope>NUCLEOTIDE SEQUENCE</scope>
    <source>
        <strain evidence="4">ANT050790</strain>
    </source>
</reference>
<evidence type="ECO:0000256" key="2">
    <source>
        <dbReference type="ARBA" id="ARBA00023043"/>
    </source>
</evidence>
<dbReference type="PROSITE" id="PS50297">
    <property type="entry name" value="ANK_REP_REGION"/>
    <property type="match status" value="1"/>
</dbReference>
<accession>A0AA39QYH1</accession>
<keyword evidence="2 3" id="KW-0040">ANK repeat</keyword>
<dbReference type="PROSITE" id="PS50088">
    <property type="entry name" value="ANK_REPEAT"/>
    <property type="match status" value="2"/>
</dbReference>
<dbReference type="SUPFAM" id="SSF48403">
    <property type="entry name" value="Ankyrin repeat"/>
    <property type="match status" value="1"/>
</dbReference>
<organism evidence="4 5">
    <name type="scientific">Cladonia borealis</name>
    <dbReference type="NCBI Taxonomy" id="184061"/>
    <lineage>
        <taxon>Eukaryota</taxon>
        <taxon>Fungi</taxon>
        <taxon>Dikarya</taxon>
        <taxon>Ascomycota</taxon>
        <taxon>Pezizomycotina</taxon>
        <taxon>Lecanoromycetes</taxon>
        <taxon>OSLEUM clade</taxon>
        <taxon>Lecanoromycetidae</taxon>
        <taxon>Lecanorales</taxon>
        <taxon>Lecanorineae</taxon>
        <taxon>Cladoniaceae</taxon>
        <taxon>Cladonia</taxon>
    </lineage>
</organism>